<dbReference type="SUPFAM" id="SSF50156">
    <property type="entry name" value="PDZ domain-like"/>
    <property type="match status" value="2"/>
</dbReference>
<dbReference type="CDD" id="cd23081">
    <property type="entry name" value="cpPDZ_EcRseP-like"/>
    <property type="match status" value="2"/>
</dbReference>
<dbReference type="CDD" id="cd06163">
    <property type="entry name" value="S2P-M50_PDZ_RseP-like"/>
    <property type="match status" value="2"/>
</dbReference>
<dbReference type="Pfam" id="PF02163">
    <property type="entry name" value="Peptidase_M50"/>
    <property type="match status" value="1"/>
</dbReference>
<evidence type="ECO:0000313" key="13">
    <source>
        <dbReference type="EMBL" id="SLM48787.1"/>
    </source>
</evidence>
<protein>
    <recommendedName>
        <fullName evidence="11">Zinc metalloprotease</fullName>
        <ecNumber evidence="11">3.4.24.-</ecNumber>
    </recommendedName>
</protein>
<evidence type="ECO:0000256" key="9">
    <source>
        <dbReference type="ARBA" id="ARBA00023049"/>
    </source>
</evidence>
<dbReference type="GO" id="GO:0006508">
    <property type="term" value="P:proteolysis"/>
    <property type="evidence" value="ECO:0007669"/>
    <property type="project" value="UniProtKB-KW"/>
</dbReference>
<evidence type="ECO:0000256" key="6">
    <source>
        <dbReference type="ARBA" id="ARBA00022801"/>
    </source>
</evidence>
<dbReference type="Gene3D" id="2.30.42.10">
    <property type="match status" value="2"/>
</dbReference>
<dbReference type="InterPro" id="IPR004387">
    <property type="entry name" value="Pept_M50_Zn"/>
</dbReference>
<organism evidence="13 14">
    <name type="scientific">Nitrospira japonica</name>
    <dbReference type="NCBI Taxonomy" id="1325564"/>
    <lineage>
        <taxon>Bacteria</taxon>
        <taxon>Pseudomonadati</taxon>
        <taxon>Nitrospirota</taxon>
        <taxon>Nitrospiria</taxon>
        <taxon>Nitrospirales</taxon>
        <taxon>Nitrospiraceae</taxon>
        <taxon>Nitrospira</taxon>
    </lineage>
</organism>
<keyword evidence="9 11" id="KW-0482">Metalloprotease</keyword>
<dbReference type="PANTHER" id="PTHR42837:SF2">
    <property type="entry name" value="MEMBRANE METALLOPROTEASE ARASP2, CHLOROPLASTIC-RELATED"/>
    <property type="match status" value="1"/>
</dbReference>
<evidence type="ECO:0000256" key="11">
    <source>
        <dbReference type="RuleBase" id="RU362031"/>
    </source>
</evidence>
<dbReference type="InterPro" id="IPR001478">
    <property type="entry name" value="PDZ"/>
</dbReference>
<evidence type="ECO:0000256" key="3">
    <source>
        <dbReference type="ARBA" id="ARBA00007931"/>
    </source>
</evidence>
<keyword evidence="11" id="KW-0479">Metal-binding</keyword>
<dbReference type="KEGG" id="nja:NSJP_2620"/>
<comment type="cofactor">
    <cofactor evidence="1 11">
        <name>Zn(2+)</name>
        <dbReference type="ChEBI" id="CHEBI:29105"/>
    </cofactor>
</comment>
<keyword evidence="7 11" id="KW-0862">Zinc</keyword>
<feature type="domain" description="PDZ" evidence="12">
    <location>
        <begin position="149"/>
        <end position="203"/>
    </location>
</feature>
<reference evidence="13 14" key="1">
    <citation type="submission" date="2017-03" db="EMBL/GenBank/DDBJ databases">
        <authorList>
            <person name="Afonso C.L."/>
            <person name="Miller P.J."/>
            <person name="Scott M.A."/>
            <person name="Spackman E."/>
            <person name="Goraichik I."/>
            <person name="Dimitrov K.M."/>
            <person name="Suarez D.L."/>
            <person name="Swayne D.E."/>
        </authorList>
    </citation>
    <scope>NUCLEOTIDE SEQUENCE [LARGE SCALE GENOMIC DNA]</scope>
    <source>
        <strain evidence="13">Genome sequencing of Nitrospira japonica strain NJ11</strain>
    </source>
</reference>
<comment type="subcellular location">
    <subcellularLocation>
        <location evidence="2">Membrane</location>
        <topology evidence="2">Multi-pass membrane protein</topology>
    </subcellularLocation>
</comment>
<evidence type="ECO:0000256" key="2">
    <source>
        <dbReference type="ARBA" id="ARBA00004141"/>
    </source>
</evidence>
<feature type="transmembrane region" description="Helical" evidence="11">
    <location>
        <begin position="105"/>
        <end position="132"/>
    </location>
</feature>
<keyword evidence="10 11" id="KW-0472">Membrane</keyword>
<dbReference type="PROSITE" id="PS50106">
    <property type="entry name" value="PDZ"/>
    <property type="match status" value="2"/>
</dbReference>
<dbReference type="Pfam" id="PF17820">
    <property type="entry name" value="PDZ_6"/>
    <property type="match status" value="2"/>
</dbReference>
<evidence type="ECO:0000256" key="4">
    <source>
        <dbReference type="ARBA" id="ARBA00022670"/>
    </source>
</evidence>
<feature type="transmembrane region" description="Helical" evidence="11">
    <location>
        <begin position="20"/>
        <end position="40"/>
    </location>
</feature>
<dbReference type="InterPro" id="IPR008915">
    <property type="entry name" value="Peptidase_M50"/>
</dbReference>
<keyword evidence="4" id="KW-0645">Protease</keyword>
<evidence type="ECO:0000256" key="1">
    <source>
        <dbReference type="ARBA" id="ARBA00001947"/>
    </source>
</evidence>
<accession>A0A1W1I6Z5</accession>
<dbReference type="EC" id="3.4.24.-" evidence="11"/>
<evidence type="ECO:0000256" key="10">
    <source>
        <dbReference type="ARBA" id="ARBA00023136"/>
    </source>
</evidence>
<feature type="transmembrane region" description="Helical" evidence="11">
    <location>
        <begin position="435"/>
        <end position="453"/>
    </location>
</feature>
<evidence type="ECO:0000313" key="14">
    <source>
        <dbReference type="Proteomes" id="UP000192042"/>
    </source>
</evidence>
<dbReference type="InterPro" id="IPR036034">
    <property type="entry name" value="PDZ_sf"/>
</dbReference>
<keyword evidence="6 11" id="KW-0378">Hydrolase</keyword>
<dbReference type="Proteomes" id="UP000192042">
    <property type="component" value="Chromosome I"/>
</dbReference>
<keyword evidence="5 11" id="KW-0812">Transmembrane</keyword>
<dbReference type="GO" id="GO:0016020">
    <property type="term" value="C:membrane"/>
    <property type="evidence" value="ECO:0007669"/>
    <property type="project" value="UniProtKB-SubCell"/>
</dbReference>
<dbReference type="GO" id="GO:0046872">
    <property type="term" value="F:metal ion binding"/>
    <property type="evidence" value="ECO:0007669"/>
    <property type="project" value="UniProtKB-KW"/>
</dbReference>
<proteinExistence type="inferred from homology"/>
<dbReference type="InterPro" id="IPR041489">
    <property type="entry name" value="PDZ_6"/>
</dbReference>
<dbReference type="SMART" id="SM00228">
    <property type="entry name" value="PDZ"/>
    <property type="match status" value="2"/>
</dbReference>
<keyword evidence="8 11" id="KW-1133">Transmembrane helix</keyword>
<evidence type="ECO:0000256" key="7">
    <source>
        <dbReference type="ARBA" id="ARBA00022833"/>
    </source>
</evidence>
<dbReference type="PANTHER" id="PTHR42837">
    <property type="entry name" value="REGULATOR OF SIGMA-E PROTEASE RSEP"/>
    <property type="match status" value="1"/>
</dbReference>
<keyword evidence="14" id="KW-1185">Reference proteome</keyword>
<name>A0A1W1I6Z5_9BACT</name>
<feature type="domain" description="PDZ" evidence="12">
    <location>
        <begin position="209"/>
        <end position="265"/>
    </location>
</feature>
<dbReference type="AlphaFoldDB" id="A0A1W1I6Z5"/>
<dbReference type="STRING" id="1325564.NSJP_2620"/>
<dbReference type="NCBIfam" id="TIGR00054">
    <property type="entry name" value="RIP metalloprotease RseP"/>
    <property type="match status" value="1"/>
</dbReference>
<gene>
    <name evidence="13" type="primary">ecfE</name>
    <name evidence="13" type="ORF">NSJP_2620</name>
</gene>
<evidence type="ECO:0000259" key="12">
    <source>
        <dbReference type="PROSITE" id="PS50106"/>
    </source>
</evidence>
<evidence type="ECO:0000256" key="5">
    <source>
        <dbReference type="ARBA" id="ARBA00022692"/>
    </source>
</evidence>
<dbReference type="EMBL" id="LT828648">
    <property type="protein sequence ID" value="SLM48787.1"/>
    <property type="molecule type" value="Genomic_DNA"/>
</dbReference>
<feature type="transmembrane region" description="Helical" evidence="11">
    <location>
        <begin position="385"/>
        <end position="405"/>
    </location>
</feature>
<sequence>MFMALTWAPDSVWLLLQKAWWFLVVLGVLVAFHELGHFLAARWVGVKVLKFSLGFGPKIFGRQMGETEYLVSAIPLGGYVKLFGEDEAEAITPEDRRRSFVHQGLWGKVLIVAAGPGFNFILAYLIFAGWLATGSPLFVPTFKDLSADVEAMVPGSPAAEAGMQIGDRVTKVNGRDISTRTELFDAVAKSNGQAISLEILRDGRTKAISVVPSKPASSSQTEDIPYSLGIEETPALVTSVMHGSPAAHAGLQAGDRVVSIDNQPIYTWSQMTGLVKDHPNQPLHLEVVRESRRMPLTVTPSGEKTTVNGRQVEVGKIGISGPGRSVMRSSNPLLSLYDGLGATWGWTELTAVGLYKMIVGDISSKNIGGPLTIANISGEAASQGVSSVIFLIAILSINLGVLNLLPIPILDGGHLLFFLIEGILRKPLGERQREVAQQVGLVLLVGVMIFAFWNDLERIFFSH</sequence>
<evidence type="ECO:0000256" key="8">
    <source>
        <dbReference type="ARBA" id="ARBA00022989"/>
    </source>
</evidence>
<comment type="similarity">
    <text evidence="3 11">Belongs to the peptidase M50B family.</text>
</comment>
<dbReference type="GO" id="GO:0004222">
    <property type="term" value="F:metalloendopeptidase activity"/>
    <property type="evidence" value="ECO:0007669"/>
    <property type="project" value="InterPro"/>
</dbReference>